<organism evidence="1 2">
    <name type="scientific">Planctopirus hydrillae</name>
    <dbReference type="NCBI Taxonomy" id="1841610"/>
    <lineage>
        <taxon>Bacteria</taxon>
        <taxon>Pseudomonadati</taxon>
        <taxon>Planctomycetota</taxon>
        <taxon>Planctomycetia</taxon>
        <taxon>Planctomycetales</taxon>
        <taxon>Planctomycetaceae</taxon>
        <taxon>Planctopirus</taxon>
    </lineage>
</organism>
<dbReference type="Proteomes" id="UP000094828">
    <property type="component" value="Unassembled WGS sequence"/>
</dbReference>
<name>A0A1C3EAM9_9PLAN</name>
<dbReference type="EMBL" id="LYDR01000110">
    <property type="protein sequence ID" value="ODA30311.1"/>
    <property type="molecule type" value="Genomic_DNA"/>
</dbReference>
<keyword evidence="2" id="KW-1185">Reference proteome</keyword>
<accession>A0A1C3EAM9</accession>
<evidence type="ECO:0000313" key="1">
    <source>
        <dbReference type="EMBL" id="ODA30311.1"/>
    </source>
</evidence>
<dbReference type="STRING" id="1841610.A6X21_00015"/>
<sequence>MEVRFMSSDELNLTEGVWCVVANIKREHPFGEGGIETKSGTKQFRGGTKVYIGGCYAGTCGGVTCIGLHRKSRRFITCIVSVTHLENFRTKVAYHPKVVRRLKDDERCWFKTMEDAERWASAFPEWQEIWKRAKKPDTDEQSQGL</sequence>
<gene>
    <name evidence="1" type="ORF">A6X21_00015</name>
</gene>
<proteinExistence type="predicted"/>
<comment type="caution">
    <text evidence="1">The sequence shown here is derived from an EMBL/GenBank/DDBJ whole genome shotgun (WGS) entry which is preliminary data.</text>
</comment>
<dbReference type="AlphaFoldDB" id="A0A1C3EAM9"/>
<evidence type="ECO:0000313" key="2">
    <source>
        <dbReference type="Proteomes" id="UP000094828"/>
    </source>
</evidence>
<reference evidence="1 2" key="1">
    <citation type="submission" date="2016-05" db="EMBL/GenBank/DDBJ databases">
        <title>Genomic and physiological characterization of Planctopirus sp. isolated from fresh water lake.</title>
        <authorList>
            <person name="Subhash Y."/>
            <person name="Ramana C."/>
        </authorList>
    </citation>
    <scope>NUCLEOTIDE SEQUENCE [LARGE SCALE GENOMIC DNA]</scope>
    <source>
        <strain evidence="1 2">JC280</strain>
    </source>
</reference>
<protein>
    <submittedName>
        <fullName evidence="1">Uncharacterized protein</fullName>
    </submittedName>
</protein>